<protein>
    <submittedName>
        <fullName evidence="2">Uncharacterized protein</fullName>
    </submittedName>
</protein>
<feature type="compositionally biased region" description="Gly residues" evidence="1">
    <location>
        <begin position="107"/>
        <end position="121"/>
    </location>
</feature>
<accession>A0A7J0GKC0</accession>
<reference evidence="2 3" key="1">
    <citation type="submission" date="2019-07" db="EMBL/GenBank/DDBJ databases">
        <title>De Novo Assembly of kiwifruit Actinidia rufa.</title>
        <authorList>
            <person name="Sugita-Konishi S."/>
            <person name="Sato K."/>
            <person name="Mori E."/>
            <person name="Abe Y."/>
            <person name="Kisaki G."/>
            <person name="Hamano K."/>
            <person name="Suezawa K."/>
            <person name="Otani M."/>
            <person name="Fukuda T."/>
            <person name="Manabe T."/>
            <person name="Gomi K."/>
            <person name="Tabuchi M."/>
            <person name="Akimitsu K."/>
            <person name="Kataoka I."/>
        </authorList>
    </citation>
    <scope>NUCLEOTIDE SEQUENCE [LARGE SCALE GENOMIC DNA]</scope>
    <source>
        <strain evidence="3">cv. Fuchu</strain>
    </source>
</reference>
<keyword evidence="3" id="KW-1185">Reference proteome</keyword>
<dbReference type="Proteomes" id="UP000585474">
    <property type="component" value="Unassembled WGS sequence"/>
</dbReference>
<comment type="caution">
    <text evidence="2">The sequence shown here is derived from an EMBL/GenBank/DDBJ whole genome shotgun (WGS) entry which is preliminary data.</text>
</comment>
<sequence>MHNERCQDHGTQGGKSYAALVAAGGPAVVAMATGSACRIQRDDCCACSFRRCVGTSISIRATATLTSAMTPTSATSATSVKIASVSYSIFTTVMSRGETPTDWGKETLGGMGREGWGGRGHFAGETDSEKE</sequence>
<evidence type="ECO:0000313" key="2">
    <source>
        <dbReference type="EMBL" id="GFZ11253.1"/>
    </source>
</evidence>
<proteinExistence type="predicted"/>
<dbReference type="EMBL" id="BJWL01000022">
    <property type="protein sequence ID" value="GFZ11253.1"/>
    <property type="molecule type" value="Genomic_DNA"/>
</dbReference>
<gene>
    <name evidence="2" type="ORF">Acr_22g0006510</name>
</gene>
<evidence type="ECO:0000256" key="1">
    <source>
        <dbReference type="SAM" id="MobiDB-lite"/>
    </source>
</evidence>
<name>A0A7J0GKC0_9ERIC</name>
<evidence type="ECO:0000313" key="3">
    <source>
        <dbReference type="Proteomes" id="UP000585474"/>
    </source>
</evidence>
<dbReference type="AlphaFoldDB" id="A0A7J0GKC0"/>
<organism evidence="2 3">
    <name type="scientific">Actinidia rufa</name>
    <dbReference type="NCBI Taxonomy" id="165716"/>
    <lineage>
        <taxon>Eukaryota</taxon>
        <taxon>Viridiplantae</taxon>
        <taxon>Streptophyta</taxon>
        <taxon>Embryophyta</taxon>
        <taxon>Tracheophyta</taxon>
        <taxon>Spermatophyta</taxon>
        <taxon>Magnoliopsida</taxon>
        <taxon>eudicotyledons</taxon>
        <taxon>Gunneridae</taxon>
        <taxon>Pentapetalae</taxon>
        <taxon>asterids</taxon>
        <taxon>Ericales</taxon>
        <taxon>Actinidiaceae</taxon>
        <taxon>Actinidia</taxon>
    </lineage>
</organism>
<feature type="compositionally biased region" description="Basic and acidic residues" evidence="1">
    <location>
        <begin position="122"/>
        <end position="131"/>
    </location>
</feature>
<feature type="region of interest" description="Disordered" evidence="1">
    <location>
        <begin position="98"/>
        <end position="131"/>
    </location>
</feature>